<evidence type="ECO:0000313" key="3">
    <source>
        <dbReference type="Proteomes" id="UP000555103"/>
    </source>
</evidence>
<dbReference type="EMBL" id="JACIEP010000009">
    <property type="protein sequence ID" value="MBB4036750.1"/>
    <property type="molecule type" value="Genomic_DNA"/>
</dbReference>
<accession>A0A840CL83</accession>
<gene>
    <name evidence="2" type="ORF">GGR21_002663</name>
</gene>
<dbReference type="PROSITE" id="PS51257">
    <property type="entry name" value="PROKAR_LIPOPROTEIN"/>
    <property type="match status" value="1"/>
</dbReference>
<organism evidence="2 3">
    <name type="scientific">Dysgonomonas hofstadii</name>
    <dbReference type="NCBI Taxonomy" id="637886"/>
    <lineage>
        <taxon>Bacteria</taxon>
        <taxon>Pseudomonadati</taxon>
        <taxon>Bacteroidota</taxon>
        <taxon>Bacteroidia</taxon>
        <taxon>Bacteroidales</taxon>
        <taxon>Dysgonomonadaceae</taxon>
        <taxon>Dysgonomonas</taxon>
    </lineage>
</organism>
<name>A0A840CL83_9BACT</name>
<feature type="signal peptide" evidence="1">
    <location>
        <begin position="1"/>
        <end position="21"/>
    </location>
</feature>
<dbReference type="RefSeq" id="WP_183307647.1">
    <property type="nucleotide sequence ID" value="NZ_JACIEP010000009.1"/>
</dbReference>
<feature type="chain" id="PRO_5032961677" description="Lipoprotein" evidence="1">
    <location>
        <begin position="22"/>
        <end position="656"/>
    </location>
</feature>
<proteinExistence type="predicted"/>
<dbReference type="AlphaFoldDB" id="A0A840CL83"/>
<keyword evidence="3" id="KW-1185">Reference proteome</keyword>
<reference evidence="2 3" key="1">
    <citation type="submission" date="2020-08" db="EMBL/GenBank/DDBJ databases">
        <title>Genomic Encyclopedia of Type Strains, Phase IV (KMG-IV): sequencing the most valuable type-strain genomes for metagenomic binning, comparative biology and taxonomic classification.</title>
        <authorList>
            <person name="Goeker M."/>
        </authorList>
    </citation>
    <scope>NUCLEOTIDE SEQUENCE [LARGE SCALE GENOMIC DNA]</scope>
    <source>
        <strain evidence="2 3">DSM 104969</strain>
    </source>
</reference>
<dbReference type="Proteomes" id="UP000555103">
    <property type="component" value="Unassembled WGS sequence"/>
</dbReference>
<evidence type="ECO:0000313" key="2">
    <source>
        <dbReference type="EMBL" id="MBB4036750.1"/>
    </source>
</evidence>
<comment type="caution">
    <text evidence="2">The sequence shown here is derived from an EMBL/GenBank/DDBJ whole genome shotgun (WGS) entry which is preliminary data.</text>
</comment>
<evidence type="ECO:0008006" key="4">
    <source>
        <dbReference type="Google" id="ProtNLM"/>
    </source>
</evidence>
<keyword evidence="1" id="KW-0732">Signal</keyword>
<protein>
    <recommendedName>
        <fullName evidence="4">Lipoprotein</fullName>
    </recommendedName>
</protein>
<sequence length="656" mass="73455">MKINRLLYGFCMVAMTFVACNDDLGNYDYTDVSSIFSIDSLPTDKTMQAGDTLRLTPYLTLNDSLNSTIDDYNFEWYGYLNLDASRTRQELGTERTLVLPIKGDWGNLTSGNQVICKAINKTTGIFATFTVRLNVGLDCRWGYLILTKEPGSTFDVSIIACYSQPNTGLSYSGTMAPTSPPFHSGPYKYTFKKNVFSSLGNVDLNANPVAINCVLDKSGPYLGAVKVSGTSGDGAYEVILNTDKYSTRLNMQDYGTKYGSGDDRKDRPDMYNLTQIVEPWSDALNSSGEFTPEVIVPRCYYSSSFSTFGSYSLTGVYPNGNLTTIRFYANNNWYIYHSDLVYLQEPLNRIYDSGTGTFSAPYKVAPYVAPLSYSAAVFFNEDEKRFMHSSVSTSNLTTTLSTTRASTESDYYMMFKDTSDPNTELVYMGDYNSYAEFTAGDVGGAPNGFAILKGSSSEYRCVVFRSNAAHFTNNTGVQFRRFYLPEQVQNAKFWTMKNGHLFCVTEDNRIYSMLWDGLSNEPAANIQAMTLTTPRGKNDSFWSETTSDGAKRFEDITSSIITDSYTQVTMFKTVDDKNARYWQIGNYWGLPCGSIGIGTADPAKSVGDNGKLQLYQYYPTEHKLYLKELYKHDEGTATFNTWTGIGEVVDVTFKYW</sequence>
<evidence type="ECO:0000256" key="1">
    <source>
        <dbReference type="SAM" id="SignalP"/>
    </source>
</evidence>